<dbReference type="Gene3D" id="3.90.660.10">
    <property type="match status" value="2"/>
</dbReference>
<dbReference type="SUPFAM" id="SSF51905">
    <property type="entry name" value="FAD/NAD(P)-binding domain"/>
    <property type="match status" value="2"/>
</dbReference>
<name>A0ABD2BEP7_VESSQ</name>
<dbReference type="Gene3D" id="3.50.50.60">
    <property type="entry name" value="FAD/NAD(P)-binding domain"/>
    <property type="match status" value="2"/>
</dbReference>
<proteinExistence type="predicted"/>
<dbReference type="InterPro" id="IPR050281">
    <property type="entry name" value="Flavin_monoamine_oxidase"/>
</dbReference>
<comment type="caution">
    <text evidence="2">The sequence shown here is derived from an EMBL/GenBank/DDBJ whole genome shotgun (WGS) entry which is preliminary data.</text>
</comment>
<dbReference type="Pfam" id="PF01593">
    <property type="entry name" value="Amino_oxidase"/>
    <property type="match status" value="2"/>
</dbReference>
<keyword evidence="3" id="KW-1185">Reference proteome</keyword>
<dbReference type="PANTHER" id="PTHR10742">
    <property type="entry name" value="FLAVIN MONOAMINE OXIDASE"/>
    <property type="match status" value="1"/>
</dbReference>
<reference evidence="2 3" key="1">
    <citation type="journal article" date="2024" name="Ann. Entomol. Soc. Am.">
        <title>Genomic analyses of the southern and eastern yellowjacket wasps (Hymenoptera: Vespidae) reveal evolutionary signatures of social life.</title>
        <authorList>
            <person name="Catto M.A."/>
            <person name="Caine P.B."/>
            <person name="Orr S.E."/>
            <person name="Hunt B.G."/>
            <person name="Goodisman M.A.D."/>
        </authorList>
    </citation>
    <scope>NUCLEOTIDE SEQUENCE [LARGE SCALE GENOMIC DNA]</scope>
    <source>
        <strain evidence="2">233</strain>
        <tissue evidence="2">Head and thorax</tissue>
    </source>
</reference>
<accession>A0ABD2BEP7</accession>
<dbReference type="InterPro" id="IPR002937">
    <property type="entry name" value="Amino_oxidase"/>
</dbReference>
<protein>
    <submittedName>
        <fullName evidence="2">Spermine oxidase-like isoform X1</fullName>
    </submittedName>
</protein>
<dbReference type="SUPFAM" id="SSF54373">
    <property type="entry name" value="FAD-linked reductases, C-terminal domain"/>
    <property type="match status" value="2"/>
</dbReference>
<evidence type="ECO:0000313" key="3">
    <source>
        <dbReference type="Proteomes" id="UP001607302"/>
    </source>
</evidence>
<feature type="domain" description="Amine oxidase" evidence="1">
    <location>
        <begin position="513"/>
        <end position="972"/>
    </location>
</feature>
<dbReference type="EMBL" id="JAUDFV010000110">
    <property type="protein sequence ID" value="KAL2730953.1"/>
    <property type="molecule type" value="Genomic_DNA"/>
</dbReference>
<dbReference type="AlphaFoldDB" id="A0ABD2BEP7"/>
<dbReference type="PANTHER" id="PTHR10742:SF398">
    <property type="entry name" value="AMINE OXIDASE DOMAIN-CONTAINING PROTEIN-RELATED"/>
    <property type="match status" value="1"/>
</dbReference>
<evidence type="ECO:0000259" key="1">
    <source>
        <dbReference type="Pfam" id="PF01593"/>
    </source>
</evidence>
<dbReference type="Proteomes" id="UP001607302">
    <property type="component" value="Unassembled WGS sequence"/>
</dbReference>
<organism evidence="2 3">
    <name type="scientific">Vespula squamosa</name>
    <name type="common">Southern yellow jacket</name>
    <name type="synonym">Wasp</name>
    <dbReference type="NCBI Taxonomy" id="30214"/>
    <lineage>
        <taxon>Eukaryota</taxon>
        <taxon>Metazoa</taxon>
        <taxon>Ecdysozoa</taxon>
        <taxon>Arthropoda</taxon>
        <taxon>Hexapoda</taxon>
        <taxon>Insecta</taxon>
        <taxon>Pterygota</taxon>
        <taxon>Neoptera</taxon>
        <taxon>Endopterygota</taxon>
        <taxon>Hymenoptera</taxon>
        <taxon>Apocrita</taxon>
        <taxon>Aculeata</taxon>
        <taxon>Vespoidea</taxon>
        <taxon>Vespidae</taxon>
        <taxon>Vespinae</taxon>
        <taxon>Vespula</taxon>
    </lineage>
</organism>
<evidence type="ECO:0000313" key="2">
    <source>
        <dbReference type="EMBL" id="KAL2730953.1"/>
    </source>
</evidence>
<feature type="domain" description="Amine oxidase" evidence="1">
    <location>
        <begin position="15"/>
        <end position="471"/>
    </location>
</feature>
<dbReference type="InterPro" id="IPR036188">
    <property type="entry name" value="FAD/NAD-bd_sf"/>
</dbReference>
<gene>
    <name evidence="2" type="ORF">V1478_005366</name>
</gene>
<dbReference type="PRINTS" id="PR00411">
    <property type="entry name" value="PNDRDTASEI"/>
</dbReference>
<sequence>MFNEPKILIIGAGAAGISAAKRLLEKGLQNITILEAGDRIGGRIHTVEFANNLVELGAQWVHGERGNVVFNLAFPNKLLDSSETLHDFSKQIFVTPKGKIIPQERSIELLKAYYNISNRSTEDLKNATGSYGEYFCNEFYKILKEKPFADKEETELFLDWMHKFDNSIQCSDTWFDVSAKGITDYWHCEGDSLLNWKTHGYKTLFDLLLNKIPDSKETLMITEKIKFNKEVSLIDYTSTNNVIVKVKDGSKYNASHVIFTASLGVLKEKHSMMFLPSLSEKKQRAIEGLSIGTVNKVFLEFPYIWWTEKCTGFSLAWTKEDKLQFLECHGQDNAWLCDVFAFFTVDYQPKVLCAWVVRQSAKYIETLSDIDIIEGLYLLLETFLGKSYNILRPDHMIRSKWYTNSNFRGCYSFQSMISEKLNVQPKDLAEPIMSLDNKPLILFAGEATHDHYYSTVHGAVESGFREADRLLKYQRIHGWLRQTINDFEKIRKIQTMKIQPIGKPEVVIIGAGIAGLAAAKALEDANFKNYLLLEAQEQIGGRIQSILWNENWIEYGAQFLHGNQSKLAKLCYEKQLLSNIQCKDGEGVFLSDNGFEIDLKLVQEIDNFVRNILEECENCENQEIQNNFENIGRILRSRFKNYLQQSDDITEIKDIKKGIFDWMTRFLIIDNSCFTLDELSLKGWGNFKFVGGPEYLLFKTGYSSILKLIADNLDSNNLHLNSAVEVIEWQQNINMNESEKSIILTLSDERQIFTKCVIITCSLGHLKENYQKMFVPPLPCNYNLGIECLGFGLINKIFLDFGQSWWKPETKGFQFIWHKNNINVFSEKSLATWTKDLTGFDVLQNHQGVLLGWVGGQGASIIETLSEEEVATDCLNLFKYFLKIDNIPTVQRCIRTQWNANKYIRGSYSHISVNCDRKKVTPGTLAEPIWGTITQQNCTKIVPVIMFAGEGTHDNFYSTTHGAYETGLNQAQTFLRYHIKQF</sequence>